<sequence length="201" mass="23087">MKNESNDIEENLAKEAVINFFEKVHEIGPELRSAIKSNSYLLKVKKKHILLDLGKVQKCIYFVISGAVRSYYLDSLGKQTTSWLLFEGDLVISVYSFFSQKASFEKLEALEDSILLVLSYNNLMFLYNTFPEFNFIGRVLTETYYIKSEEKANELRVLSAKERYLNLIKKKPGILNRVSLGIVSSYLGITQSTLSRIRGKE</sequence>
<proteinExistence type="predicted"/>
<evidence type="ECO:0000313" key="3">
    <source>
        <dbReference type="Proteomes" id="UP001409291"/>
    </source>
</evidence>
<feature type="domain" description="Cyclic nucleotide-binding" evidence="1">
    <location>
        <begin position="43"/>
        <end position="127"/>
    </location>
</feature>
<evidence type="ECO:0000259" key="1">
    <source>
        <dbReference type="Pfam" id="PF00027"/>
    </source>
</evidence>
<dbReference type="InterPro" id="IPR000595">
    <property type="entry name" value="cNMP-bd_dom"/>
</dbReference>
<dbReference type="RefSeq" id="WP_346581302.1">
    <property type="nucleotide sequence ID" value="NZ_JBDJLH010000002.1"/>
</dbReference>
<dbReference type="InterPro" id="IPR014710">
    <property type="entry name" value="RmlC-like_jellyroll"/>
</dbReference>
<accession>A0ABV0BV42</accession>
<gene>
    <name evidence="2" type="ORF">ABE541_11460</name>
</gene>
<organism evidence="2 3">
    <name type="scientific">Sphingobacterium kitahiroshimense</name>
    <dbReference type="NCBI Taxonomy" id="470446"/>
    <lineage>
        <taxon>Bacteria</taxon>
        <taxon>Pseudomonadati</taxon>
        <taxon>Bacteroidota</taxon>
        <taxon>Sphingobacteriia</taxon>
        <taxon>Sphingobacteriales</taxon>
        <taxon>Sphingobacteriaceae</taxon>
        <taxon>Sphingobacterium</taxon>
    </lineage>
</organism>
<name>A0ABV0BV42_9SPHI</name>
<dbReference type="InterPro" id="IPR018490">
    <property type="entry name" value="cNMP-bd_dom_sf"/>
</dbReference>
<reference evidence="2 3" key="1">
    <citation type="submission" date="2024-04" db="EMBL/GenBank/DDBJ databases">
        <title>WGS of bacteria from Torrens River.</title>
        <authorList>
            <person name="Wyrsch E.R."/>
            <person name="Drigo B."/>
        </authorList>
    </citation>
    <scope>NUCLEOTIDE SEQUENCE [LARGE SCALE GENOMIC DNA]</scope>
    <source>
        <strain evidence="2 3">TWI391</strain>
    </source>
</reference>
<dbReference type="Gene3D" id="2.60.120.10">
    <property type="entry name" value="Jelly Rolls"/>
    <property type="match status" value="1"/>
</dbReference>
<comment type="caution">
    <text evidence="2">The sequence shown here is derived from an EMBL/GenBank/DDBJ whole genome shotgun (WGS) entry which is preliminary data.</text>
</comment>
<dbReference type="SUPFAM" id="SSF51206">
    <property type="entry name" value="cAMP-binding domain-like"/>
    <property type="match status" value="1"/>
</dbReference>
<dbReference type="CDD" id="cd00038">
    <property type="entry name" value="CAP_ED"/>
    <property type="match status" value="1"/>
</dbReference>
<dbReference type="EMBL" id="JBDJNQ010000004">
    <property type="protein sequence ID" value="MEN5377883.1"/>
    <property type="molecule type" value="Genomic_DNA"/>
</dbReference>
<keyword evidence="3" id="KW-1185">Reference proteome</keyword>
<dbReference type="Proteomes" id="UP001409291">
    <property type="component" value="Unassembled WGS sequence"/>
</dbReference>
<dbReference type="Pfam" id="PF00027">
    <property type="entry name" value="cNMP_binding"/>
    <property type="match status" value="1"/>
</dbReference>
<evidence type="ECO:0000313" key="2">
    <source>
        <dbReference type="EMBL" id="MEN5377883.1"/>
    </source>
</evidence>
<protein>
    <submittedName>
        <fullName evidence="2">Crp/Fnr family transcriptional regulator</fullName>
    </submittedName>
</protein>